<proteinExistence type="predicted"/>
<dbReference type="PROSITE" id="PS51186">
    <property type="entry name" value="GNAT"/>
    <property type="match status" value="1"/>
</dbReference>
<dbReference type="Proteomes" id="UP000564536">
    <property type="component" value="Unassembled WGS sequence"/>
</dbReference>
<organism evidence="2 3">
    <name type="scientific">Listeria weihenstephanensis</name>
    <dbReference type="NCBI Taxonomy" id="1006155"/>
    <lineage>
        <taxon>Bacteria</taxon>
        <taxon>Bacillati</taxon>
        <taxon>Bacillota</taxon>
        <taxon>Bacilli</taxon>
        <taxon>Bacillales</taxon>
        <taxon>Listeriaceae</taxon>
        <taxon>Listeria</taxon>
    </lineage>
</organism>
<dbReference type="CDD" id="cd04301">
    <property type="entry name" value="NAT_SF"/>
    <property type="match status" value="1"/>
</dbReference>
<dbReference type="PANTHER" id="PTHR43617">
    <property type="entry name" value="L-AMINO ACID N-ACETYLTRANSFERASE"/>
    <property type="match status" value="1"/>
</dbReference>
<sequence length="148" mass="17356">MNLRIERVDQTNWRQVTALSVSLNQKNFIESNTYSILEAHYIADWYPVGLYSDDSLVGFAMYGCYENNSVWLDRLMIDQNYQGQGFGERFLKYLIEHLKNNFKIKNILLSFTPSNQVAKIFYEKKGFSNTNEIDENGELIYSYNCSEV</sequence>
<dbReference type="AlphaFoldDB" id="A0A841Z5A7"/>
<dbReference type="PANTHER" id="PTHR43617:SF2">
    <property type="entry name" value="UPF0039 PROTEIN SLL0451"/>
    <property type="match status" value="1"/>
</dbReference>
<feature type="domain" description="N-acetyltransferase" evidence="1">
    <location>
        <begin position="3"/>
        <end position="146"/>
    </location>
</feature>
<evidence type="ECO:0000313" key="2">
    <source>
        <dbReference type="EMBL" id="MBC1500434.1"/>
    </source>
</evidence>
<dbReference type="GO" id="GO:0016747">
    <property type="term" value="F:acyltransferase activity, transferring groups other than amino-acyl groups"/>
    <property type="evidence" value="ECO:0007669"/>
    <property type="project" value="InterPro"/>
</dbReference>
<dbReference type="InterPro" id="IPR050276">
    <property type="entry name" value="MshD_Acetyltransferase"/>
</dbReference>
<protein>
    <submittedName>
        <fullName evidence="2">GNAT family N-acetyltransferase</fullName>
    </submittedName>
</protein>
<dbReference type="Gene3D" id="3.40.630.30">
    <property type="match status" value="1"/>
</dbReference>
<dbReference type="RefSeq" id="WP_185425578.1">
    <property type="nucleotide sequence ID" value="NZ_JAARRL010000009.1"/>
</dbReference>
<name>A0A841Z5A7_9LIST</name>
<comment type="caution">
    <text evidence="2">The sequence shown here is derived from an EMBL/GenBank/DDBJ whole genome shotgun (WGS) entry which is preliminary data.</text>
</comment>
<dbReference type="InterPro" id="IPR000182">
    <property type="entry name" value="GNAT_dom"/>
</dbReference>
<gene>
    <name evidence="2" type="ORF">HB943_07440</name>
</gene>
<dbReference type="SUPFAM" id="SSF55729">
    <property type="entry name" value="Acyl-CoA N-acyltransferases (Nat)"/>
    <property type="match status" value="1"/>
</dbReference>
<accession>A0A841Z5A7</accession>
<reference evidence="2 3" key="1">
    <citation type="submission" date="2020-03" db="EMBL/GenBank/DDBJ databases">
        <title>Soil Listeria distribution.</title>
        <authorList>
            <person name="Liao J."/>
            <person name="Wiedmann M."/>
        </authorList>
    </citation>
    <scope>NUCLEOTIDE SEQUENCE [LARGE SCALE GENOMIC DNA]</scope>
    <source>
        <strain evidence="2 3">FSL L7-1523</strain>
    </source>
</reference>
<dbReference type="InterPro" id="IPR016181">
    <property type="entry name" value="Acyl_CoA_acyltransferase"/>
</dbReference>
<evidence type="ECO:0000313" key="3">
    <source>
        <dbReference type="Proteomes" id="UP000564536"/>
    </source>
</evidence>
<keyword evidence="2" id="KW-0808">Transferase</keyword>
<dbReference type="Pfam" id="PF00583">
    <property type="entry name" value="Acetyltransf_1"/>
    <property type="match status" value="1"/>
</dbReference>
<dbReference type="EMBL" id="JAARRL010000009">
    <property type="protein sequence ID" value="MBC1500434.1"/>
    <property type="molecule type" value="Genomic_DNA"/>
</dbReference>
<evidence type="ECO:0000259" key="1">
    <source>
        <dbReference type="PROSITE" id="PS51186"/>
    </source>
</evidence>